<feature type="transmembrane region" description="Helical" evidence="5">
    <location>
        <begin position="115"/>
        <end position="133"/>
    </location>
</feature>
<feature type="transmembrane region" description="Helical" evidence="5">
    <location>
        <begin position="139"/>
        <end position="159"/>
    </location>
</feature>
<comment type="caution">
    <text evidence="7">The sequence shown here is derived from an EMBL/GenBank/DDBJ whole genome shotgun (WGS) entry which is preliminary data.</text>
</comment>
<feature type="transmembrane region" description="Helical" evidence="5">
    <location>
        <begin position="228"/>
        <end position="245"/>
    </location>
</feature>
<feature type="transmembrane region" description="Helical" evidence="5">
    <location>
        <begin position="46"/>
        <end position="67"/>
    </location>
</feature>
<comment type="subcellular location">
    <subcellularLocation>
        <location evidence="1">Membrane</location>
        <topology evidence="1">Multi-pass membrane protein</topology>
    </subcellularLocation>
</comment>
<protein>
    <recommendedName>
        <fullName evidence="6">O-antigen ligase-related domain-containing protein</fullName>
    </recommendedName>
</protein>
<dbReference type="STRING" id="1817867.A3F83_14000"/>
<evidence type="ECO:0000256" key="2">
    <source>
        <dbReference type="ARBA" id="ARBA00022692"/>
    </source>
</evidence>
<name>A0A1F5YYM5_9BACT</name>
<gene>
    <name evidence="7" type="ORF">A3F83_14000</name>
</gene>
<feature type="transmembrane region" description="Helical" evidence="5">
    <location>
        <begin position="402"/>
        <end position="421"/>
    </location>
</feature>
<dbReference type="GO" id="GO:0016020">
    <property type="term" value="C:membrane"/>
    <property type="evidence" value="ECO:0007669"/>
    <property type="project" value="UniProtKB-SubCell"/>
</dbReference>
<reference evidence="7 8" key="1">
    <citation type="journal article" date="2016" name="Nat. Commun.">
        <title>Thousands of microbial genomes shed light on interconnected biogeochemical processes in an aquifer system.</title>
        <authorList>
            <person name="Anantharaman K."/>
            <person name="Brown C.T."/>
            <person name="Hug L.A."/>
            <person name="Sharon I."/>
            <person name="Castelle C.J."/>
            <person name="Probst A.J."/>
            <person name="Thomas B.C."/>
            <person name="Singh A."/>
            <person name="Wilkins M.J."/>
            <person name="Karaoz U."/>
            <person name="Brodie E.L."/>
            <person name="Williams K.H."/>
            <person name="Hubbard S.S."/>
            <person name="Banfield J.F."/>
        </authorList>
    </citation>
    <scope>NUCLEOTIDE SEQUENCE [LARGE SCALE GENOMIC DNA]</scope>
</reference>
<evidence type="ECO:0000313" key="7">
    <source>
        <dbReference type="EMBL" id="OGG05299.1"/>
    </source>
</evidence>
<dbReference type="InterPro" id="IPR051533">
    <property type="entry name" value="WaaL-like"/>
</dbReference>
<dbReference type="EMBL" id="MFIX01000067">
    <property type="protein sequence ID" value="OGG05299.1"/>
    <property type="molecule type" value="Genomic_DNA"/>
</dbReference>
<keyword evidence="3 5" id="KW-1133">Transmembrane helix</keyword>
<feature type="transmembrane region" description="Helical" evidence="5">
    <location>
        <begin position="274"/>
        <end position="299"/>
    </location>
</feature>
<dbReference type="PANTHER" id="PTHR37422">
    <property type="entry name" value="TEICHURONIC ACID BIOSYNTHESIS PROTEIN TUAE"/>
    <property type="match status" value="1"/>
</dbReference>
<feature type="transmembrane region" description="Helical" evidence="5">
    <location>
        <begin position="204"/>
        <end position="221"/>
    </location>
</feature>
<evidence type="ECO:0000256" key="3">
    <source>
        <dbReference type="ARBA" id="ARBA00022989"/>
    </source>
</evidence>
<dbReference type="Proteomes" id="UP000179129">
    <property type="component" value="Unassembled WGS sequence"/>
</dbReference>
<sequence>MQPIQNILTNDSSGWKGRVLIALLVLVFGAVLSLAFGFLKLPVAAGAVGVVCLLALAVRRPVWGLALLCSLLSVEGIYTRNLAMTEIRLVGILVFGVWLAHVVLYGKKLQINRTFIAGLIFLLWAGISILWAQDPQVAGRYYGTLAQLILLFLLTINAIETEADFRLVMAGLLLGAVASSHLSVNLFITNIIERARAFEAQDPNYYSLIVGLALFAGIYLFSKLKNIWLRFSSLLLACFLVLPLILAQSRTTWVATFAGIMMFLWNTKKRLRNILFAGLVVAAAIYATFALDLINVTLIQRASVLTALRDRGSDRFDIWLVARRIYADNPVIGVGYMQFPVVYNRYRSETVEIRNDLVPDRATHNVYIKAATEMGTIGLALFILIFWSAYREGNLPRGKIPWISSVLLVFVMTAGLGITIMESKFFWLCLALASKAQSLASQRLALEETR</sequence>
<dbReference type="PANTHER" id="PTHR37422:SF13">
    <property type="entry name" value="LIPOPOLYSACCHARIDE BIOSYNTHESIS PROTEIN PA4999-RELATED"/>
    <property type="match status" value="1"/>
</dbReference>
<keyword evidence="2 5" id="KW-0812">Transmembrane</keyword>
<proteinExistence type="predicted"/>
<feature type="transmembrane region" description="Helical" evidence="5">
    <location>
        <begin position="366"/>
        <end position="390"/>
    </location>
</feature>
<feature type="transmembrane region" description="Helical" evidence="5">
    <location>
        <begin position="20"/>
        <end position="39"/>
    </location>
</feature>
<evidence type="ECO:0000256" key="4">
    <source>
        <dbReference type="ARBA" id="ARBA00023136"/>
    </source>
</evidence>
<evidence type="ECO:0000256" key="5">
    <source>
        <dbReference type="SAM" id="Phobius"/>
    </source>
</evidence>
<feature type="transmembrane region" description="Helical" evidence="5">
    <location>
        <begin position="87"/>
        <end position="106"/>
    </location>
</feature>
<dbReference type="InterPro" id="IPR007016">
    <property type="entry name" value="O-antigen_ligase-rel_domated"/>
</dbReference>
<evidence type="ECO:0000259" key="6">
    <source>
        <dbReference type="Pfam" id="PF04932"/>
    </source>
</evidence>
<accession>A0A1F5YYM5</accession>
<evidence type="ECO:0000313" key="8">
    <source>
        <dbReference type="Proteomes" id="UP000179129"/>
    </source>
</evidence>
<feature type="domain" description="O-antigen ligase-related" evidence="6">
    <location>
        <begin position="238"/>
        <end position="383"/>
    </location>
</feature>
<keyword evidence="4 5" id="KW-0472">Membrane</keyword>
<dbReference type="Pfam" id="PF04932">
    <property type="entry name" value="Wzy_C"/>
    <property type="match status" value="1"/>
</dbReference>
<feature type="transmembrane region" description="Helical" evidence="5">
    <location>
        <begin position="171"/>
        <end position="192"/>
    </location>
</feature>
<dbReference type="AlphaFoldDB" id="A0A1F5YYM5"/>
<evidence type="ECO:0000256" key="1">
    <source>
        <dbReference type="ARBA" id="ARBA00004141"/>
    </source>
</evidence>
<organism evidence="7 8">
    <name type="scientific">Candidatus Glassbacteria bacterium RIFCSPLOWO2_12_FULL_58_11</name>
    <dbReference type="NCBI Taxonomy" id="1817867"/>
    <lineage>
        <taxon>Bacteria</taxon>
        <taxon>Candidatus Glassiibacteriota</taxon>
    </lineage>
</organism>